<dbReference type="SMART" id="SM00390">
    <property type="entry name" value="GoLoco"/>
    <property type="match status" value="4"/>
</dbReference>
<dbReference type="PANTHER" id="PTHR45954">
    <property type="entry name" value="LD33695P"/>
    <property type="match status" value="1"/>
</dbReference>
<comment type="subcellular location">
    <subcellularLocation>
        <location evidence="1">Cell membrane</location>
    </subcellularLocation>
    <subcellularLocation>
        <location evidence="2">Cytoplasm</location>
    </subcellularLocation>
</comment>
<feature type="compositionally biased region" description="Basic residues" evidence="11">
    <location>
        <begin position="718"/>
        <end position="728"/>
    </location>
</feature>
<keyword evidence="13" id="KW-1185">Reference proteome</keyword>
<evidence type="ECO:0000256" key="5">
    <source>
        <dbReference type="ARBA" id="ARBA00022490"/>
    </source>
</evidence>
<keyword evidence="6" id="KW-0597">Phosphoprotein</keyword>
<dbReference type="GO" id="GO:0001965">
    <property type="term" value="F:G-protein alpha-subunit binding"/>
    <property type="evidence" value="ECO:0007669"/>
    <property type="project" value="TreeGrafter"/>
</dbReference>
<feature type="compositionally biased region" description="Low complexity" evidence="11">
    <location>
        <begin position="705"/>
        <end position="717"/>
    </location>
</feature>
<feature type="compositionally biased region" description="Polar residues" evidence="11">
    <location>
        <begin position="576"/>
        <end position="586"/>
    </location>
</feature>
<evidence type="ECO:0000256" key="7">
    <source>
        <dbReference type="ARBA" id="ARBA00022737"/>
    </source>
</evidence>
<feature type="region of interest" description="Disordered" evidence="11">
    <location>
        <begin position="461"/>
        <end position="512"/>
    </location>
</feature>
<feature type="region of interest" description="Disordered" evidence="11">
    <location>
        <begin position="679"/>
        <end position="728"/>
    </location>
</feature>
<evidence type="ECO:0000313" key="12">
    <source>
        <dbReference type="EMBL" id="KAK2143363.1"/>
    </source>
</evidence>
<dbReference type="InterPro" id="IPR019734">
    <property type="entry name" value="TPR_rpt"/>
</dbReference>
<feature type="region of interest" description="Disordered" evidence="11">
    <location>
        <begin position="554"/>
        <end position="586"/>
    </location>
</feature>
<comment type="caution">
    <text evidence="12">The sequence shown here is derived from an EMBL/GenBank/DDBJ whole genome shotgun (WGS) entry which is preliminary data.</text>
</comment>
<name>A0AAD9MTB0_9ANNE</name>
<evidence type="ECO:0000256" key="2">
    <source>
        <dbReference type="ARBA" id="ARBA00004496"/>
    </source>
</evidence>
<reference evidence="12" key="1">
    <citation type="journal article" date="2023" name="Mol. Biol. Evol.">
        <title>Third-Generation Sequencing Reveals the Adaptive Role of the Epigenome in Three Deep-Sea Polychaetes.</title>
        <authorList>
            <person name="Perez M."/>
            <person name="Aroh O."/>
            <person name="Sun Y."/>
            <person name="Lan Y."/>
            <person name="Juniper S.K."/>
            <person name="Young C.R."/>
            <person name="Angers B."/>
            <person name="Qian P.Y."/>
        </authorList>
    </citation>
    <scope>NUCLEOTIDE SEQUENCE</scope>
    <source>
        <strain evidence="12">P08H-3</strain>
    </source>
</reference>
<dbReference type="GO" id="GO:0000132">
    <property type="term" value="P:establishment of mitotic spindle orientation"/>
    <property type="evidence" value="ECO:0007669"/>
    <property type="project" value="TreeGrafter"/>
</dbReference>
<feature type="repeat" description="TPR" evidence="10">
    <location>
        <begin position="279"/>
        <end position="312"/>
    </location>
</feature>
<keyword evidence="9" id="KW-0472">Membrane</keyword>
<dbReference type="PROSITE" id="PS50005">
    <property type="entry name" value="TPR"/>
    <property type="match status" value="1"/>
</dbReference>
<dbReference type="FunFam" id="1.25.40.10:FF:000043">
    <property type="entry name" value="G-protein-signaling modulator 2 isoform X1"/>
    <property type="match status" value="1"/>
</dbReference>
<evidence type="ECO:0000256" key="8">
    <source>
        <dbReference type="ARBA" id="ARBA00022803"/>
    </source>
</evidence>
<evidence type="ECO:0000256" key="4">
    <source>
        <dbReference type="ARBA" id="ARBA00022475"/>
    </source>
</evidence>
<organism evidence="12 13">
    <name type="scientific">Paralvinella palmiformis</name>
    <dbReference type="NCBI Taxonomy" id="53620"/>
    <lineage>
        <taxon>Eukaryota</taxon>
        <taxon>Metazoa</taxon>
        <taxon>Spiralia</taxon>
        <taxon>Lophotrochozoa</taxon>
        <taxon>Annelida</taxon>
        <taxon>Polychaeta</taxon>
        <taxon>Sedentaria</taxon>
        <taxon>Canalipalpata</taxon>
        <taxon>Terebellida</taxon>
        <taxon>Terebelliformia</taxon>
        <taxon>Alvinellidae</taxon>
        <taxon>Paralvinella</taxon>
    </lineage>
</organism>
<dbReference type="InterPro" id="IPR003109">
    <property type="entry name" value="GoLoco_motif"/>
</dbReference>
<dbReference type="SUPFAM" id="SSF48452">
    <property type="entry name" value="TPR-like"/>
    <property type="match status" value="2"/>
</dbReference>
<evidence type="ECO:0000256" key="3">
    <source>
        <dbReference type="ARBA" id="ARBA00006600"/>
    </source>
</evidence>
<dbReference type="AlphaFoldDB" id="A0AAD9MTB0"/>
<comment type="similarity">
    <text evidence="3">Belongs to the GPSM family.</text>
</comment>
<dbReference type="GO" id="GO:0005938">
    <property type="term" value="C:cell cortex"/>
    <property type="evidence" value="ECO:0007669"/>
    <property type="project" value="TreeGrafter"/>
</dbReference>
<dbReference type="PANTHER" id="PTHR45954:SF1">
    <property type="entry name" value="LD33695P"/>
    <property type="match status" value="1"/>
</dbReference>
<feature type="compositionally biased region" description="Basic and acidic residues" evidence="11">
    <location>
        <begin position="487"/>
        <end position="502"/>
    </location>
</feature>
<evidence type="ECO:0000313" key="13">
    <source>
        <dbReference type="Proteomes" id="UP001208570"/>
    </source>
</evidence>
<evidence type="ECO:0000256" key="11">
    <source>
        <dbReference type="SAM" id="MobiDB-lite"/>
    </source>
</evidence>
<protein>
    <recommendedName>
        <fullName evidence="14">G-protein-signaling modulator 2</fullName>
    </recommendedName>
</protein>
<evidence type="ECO:0008006" key="14">
    <source>
        <dbReference type="Google" id="ProtNLM"/>
    </source>
</evidence>
<proteinExistence type="inferred from homology"/>
<keyword evidence="7" id="KW-0677">Repeat</keyword>
<dbReference type="GO" id="GO:0005886">
    <property type="term" value="C:plasma membrane"/>
    <property type="evidence" value="ECO:0007669"/>
    <property type="project" value="UniProtKB-SubCell"/>
</dbReference>
<dbReference type="Pfam" id="PF02188">
    <property type="entry name" value="GoLoco"/>
    <property type="match status" value="4"/>
</dbReference>
<dbReference type="Proteomes" id="UP001208570">
    <property type="component" value="Unassembled WGS sequence"/>
</dbReference>
<sequence>MRDTPQQIRYPVGCDLRQIVLYTMLCHQRSSDRQCRCYKRDSYIDAYASDFDYAQRMEGTCLELALEGERLCKAGDCRRGVQFFEAAVQVGTDDLQTLGAIYSQLGNAYFYLQEYGKALEYHKHDLNLTRAIGDRLGEAKASGNLGNTLKVLGKYEEAVVCCQRHLDISRELNDRIGEARALYNLGNVYHTRGKHMGHNTNQDPGQFPPEVKESLQKAVQYYEKNLEIVCELGDRAAQGRACGNLGNTYYLLANFKEAIKCHEERLAIAKEFGDKSAERRAYSNLGNTYIFLGQFDTAAEHYRKTLQIARQLADRALEAQACYSLGNTYTLLQDFERAIKYHMLHLQIAQELGDKIGEGRACWSLGNAHTALSHHEQALEYAARHLTISKEIGDETGKLTAQMNLAELKEHLGIASDMTAERPGSSNNQNGDVNLEVDAGIRRPPRMRRSSMERMEIMRLTPDKREKNGARPKPPKVQKAATVATDLVEHMTNKKKSADVKRPSTAQNASSTVCTCVSVSSEADQAAEDSFFDLLSQFQGRRIDDQRCSVRILGKQEDKSSTSASDNQNADKENTRPQNGTTSIQASEFLDLVAGIQGSRMNDQRADLPEFPGLHNQEEVIGQYMTSRREENDLDDQFFEMLMRCQGSRIDDQRTSMPEVLTAPTVPDEDFFSLIQRVQSDRLDEQRSKMPKKKSESEAGSSQRLAASSSLTSNLLKKGSKKDKKRDK</sequence>
<keyword evidence="8 10" id="KW-0802">TPR repeat</keyword>
<dbReference type="SMART" id="SM00028">
    <property type="entry name" value="TPR"/>
    <property type="match status" value="7"/>
</dbReference>
<evidence type="ECO:0000256" key="6">
    <source>
        <dbReference type="ARBA" id="ARBA00022553"/>
    </source>
</evidence>
<dbReference type="Gene3D" id="1.25.40.10">
    <property type="entry name" value="Tetratricopeptide repeat domain"/>
    <property type="match status" value="3"/>
</dbReference>
<dbReference type="Pfam" id="PF13424">
    <property type="entry name" value="TPR_12"/>
    <property type="match status" value="3"/>
</dbReference>
<feature type="compositionally biased region" description="Basic and acidic residues" evidence="11">
    <location>
        <begin position="679"/>
        <end position="697"/>
    </location>
</feature>
<keyword evidence="4" id="KW-1003">Cell membrane</keyword>
<gene>
    <name evidence="12" type="ORF">LSH36_851g00062</name>
</gene>
<evidence type="ECO:0000256" key="9">
    <source>
        <dbReference type="ARBA" id="ARBA00023136"/>
    </source>
</evidence>
<keyword evidence="5" id="KW-0963">Cytoplasm</keyword>
<dbReference type="EMBL" id="JAODUP010000851">
    <property type="protein sequence ID" value="KAK2143363.1"/>
    <property type="molecule type" value="Genomic_DNA"/>
</dbReference>
<dbReference type="InterPro" id="IPR011990">
    <property type="entry name" value="TPR-like_helical_dom_sf"/>
</dbReference>
<evidence type="ECO:0000256" key="10">
    <source>
        <dbReference type="PROSITE-ProRule" id="PRU00339"/>
    </source>
</evidence>
<dbReference type="PROSITE" id="PS50877">
    <property type="entry name" value="GOLOCO"/>
    <property type="match status" value="4"/>
</dbReference>
<evidence type="ECO:0000256" key="1">
    <source>
        <dbReference type="ARBA" id="ARBA00004236"/>
    </source>
</evidence>
<dbReference type="InterPro" id="IPR052386">
    <property type="entry name" value="GPSM"/>
</dbReference>
<accession>A0AAD9MTB0</accession>
<dbReference type="GO" id="GO:0005092">
    <property type="term" value="F:GDP-dissociation inhibitor activity"/>
    <property type="evidence" value="ECO:0007669"/>
    <property type="project" value="TreeGrafter"/>
</dbReference>